<dbReference type="EMBL" id="JACGWO010000001">
    <property type="protein sequence ID" value="KAK4438897.1"/>
    <property type="molecule type" value="Genomic_DNA"/>
</dbReference>
<accession>A0AAE1YZ19</accession>
<evidence type="ECO:0000256" key="1">
    <source>
        <dbReference type="SAM" id="MobiDB-lite"/>
    </source>
</evidence>
<reference evidence="2" key="1">
    <citation type="submission" date="2020-06" db="EMBL/GenBank/DDBJ databases">
        <authorList>
            <person name="Li T."/>
            <person name="Hu X."/>
            <person name="Zhang T."/>
            <person name="Song X."/>
            <person name="Zhang H."/>
            <person name="Dai N."/>
            <person name="Sheng W."/>
            <person name="Hou X."/>
            <person name="Wei L."/>
        </authorList>
    </citation>
    <scope>NUCLEOTIDE SEQUENCE</scope>
    <source>
        <strain evidence="2">3651</strain>
        <tissue evidence="2">Leaf</tissue>
    </source>
</reference>
<comment type="caution">
    <text evidence="2">The sequence shown here is derived from an EMBL/GenBank/DDBJ whole genome shotgun (WGS) entry which is preliminary data.</text>
</comment>
<name>A0AAE1YZ19_9LAMI</name>
<evidence type="ECO:0000313" key="3">
    <source>
        <dbReference type="Proteomes" id="UP001293254"/>
    </source>
</evidence>
<dbReference type="AlphaFoldDB" id="A0AAE1YZ19"/>
<proteinExistence type="predicted"/>
<feature type="compositionally biased region" description="Basic and acidic residues" evidence="1">
    <location>
        <begin position="11"/>
        <end position="34"/>
    </location>
</feature>
<gene>
    <name evidence="2" type="ORF">Salat_0224300</name>
</gene>
<protein>
    <submittedName>
        <fullName evidence="2">Uncharacterized protein</fullName>
    </submittedName>
</protein>
<organism evidence="2 3">
    <name type="scientific">Sesamum alatum</name>
    <dbReference type="NCBI Taxonomy" id="300844"/>
    <lineage>
        <taxon>Eukaryota</taxon>
        <taxon>Viridiplantae</taxon>
        <taxon>Streptophyta</taxon>
        <taxon>Embryophyta</taxon>
        <taxon>Tracheophyta</taxon>
        <taxon>Spermatophyta</taxon>
        <taxon>Magnoliopsida</taxon>
        <taxon>eudicotyledons</taxon>
        <taxon>Gunneridae</taxon>
        <taxon>Pentapetalae</taxon>
        <taxon>asterids</taxon>
        <taxon>lamiids</taxon>
        <taxon>Lamiales</taxon>
        <taxon>Pedaliaceae</taxon>
        <taxon>Sesamum</taxon>
    </lineage>
</organism>
<feature type="compositionally biased region" description="Basic and acidic residues" evidence="1">
    <location>
        <begin position="49"/>
        <end position="59"/>
    </location>
</feature>
<sequence>MKLRSVSCSEKPYKKEEGRHAAGDPRLTEKESGLHKRQARNQNINTNTNDDRDRQERRRLQPKTEVTTMAGKKYERTTQKTKKRKRETLKYPKSAIRRRPSPTSVMPCAVHGRRKDLIGTEPPVDTPSTTDS</sequence>
<feature type="region of interest" description="Disordered" evidence="1">
    <location>
        <begin position="1"/>
        <end position="132"/>
    </location>
</feature>
<evidence type="ECO:0000313" key="2">
    <source>
        <dbReference type="EMBL" id="KAK4438897.1"/>
    </source>
</evidence>
<dbReference type="Proteomes" id="UP001293254">
    <property type="component" value="Unassembled WGS sequence"/>
</dbReference>
<keyword evidence="3" id="KW-1185">Reference proteome</keyword>
<reference evidence="2" key="2">
    <citation type="journal article" date="2024" name="Plant">
        <title>Genomic evolution and insights into agronomic trait innovations of Sesamum species.</title>
        <authorList>
            <person name="Miao H."/>
            <person name="Wang L."/>
            <person name="Qu L."/>
            <person name="Liu H."/>
            <person name="Sun Y."/>
            <person name="Le M."/>
            <person name="Wang Q."/>
            <person name="Wei S."/>
            <person name="Zheng Y."/>
            <person name="Lin W."/>
            <person name="Duan Y."/>
            <person name="Cao H."/>
            <person name="Xiong S."/>
            <person name="Wang X."/>
            <person name="Wei L."/>
            <person name="Li C."/>
            <person name="Ma Q."/>
            <person name="Ju M."/>
            <person name="Zhao R."/>
            <person name="Li G."/>
            <person name="Mu C."/>
            <person name="Tian Q."/>
            <person name="Mei H."/>
            <person name="Zhang T."/>
            <person name="Gao T."/>
            <person name="Zhang H."/>
        </authorList>
    </citation>
    <scope>NUCLEOTIDE SEQUENCE</scope>
    <source>
        <strain evidence="2">3651</strain>
    </source>
</reference>